<evidence type="ECO:0000313" key="12">
    <source>
        <dbReference type="Proteomes" id="UP001209878"/>
    </source>
</evidence>
<dbReference type="PANTHER" id="PTHR19139:SF199">
    <property type="entry name" value="MIP17260P"/>
    <property type="match status" value="1"/>
</dbReference>
<evidence type="ECO:0000256" key="9">
    <source>
        <dbReference type="SAM" id="MobiDB-lite"/>
    </source>
</evidence>
<dbReference type="InterPro" id="IPR034294">
    <property type="entry name" value="Aquaporin_transptr"/>
</dbReference>
<dbReference type="InterPro" id="IPR022357">
    <property type="entry name" value="MIP_CS"/>
</dbReference>
<evidence type="ECO:0000256" key="7">
    <source>
        <dbReference type="ARBA" id="ARBA00023136"/>
    </source>
</evidence>
<dbReference type="SUPFAM" id="SSF81338">
    <property type="entry name" value="Aquaporin-like"/>
    <property type="match status" value="1"/>
</dbReference>
<dbReference type="GO" id="GO:0015250">
    <property type="term" value="F:water channel activity"/>
    <property type="evidence" value="ECO:0007669"/>
    <property type="project" value="TreeGrafter"/>
</dbReference>
<evidence type="ECO:0000256" key="6">
    <source>
        <dbReference type="ARBA" id="ARBA00022989"/>
    </source>
</evidence>
<accession>A0AAD9PF97</accession>
<comment type="similarity">
    <text evidence="2 8">Belongs to the MIP/aquaporin (TC 1.A.8) family.</text>
</comment>
<feature type="transmembrane region" description="Helical" evidence="10">
    <location>
        <begin position="212"/>
        <end position="233"/>
    </location>
</feature>
<feature type="transmembrane region" description="Helical" evidence="10">
    <location>
        <begin position="171"/>
        <end position="190"/>
    </location>
</feature>
<feature type="transmembrane region" description="Helical" evidence="10">
    <location>
        <begin position="138"/>
        <end position="159"/>
    </location>
</feature>
<proteinExistence type="inferred from homology"/>
<evidence type="ECO:0008006" key="13">
    <source>
        <dbReference type="Google" id="ProtNLM"/>
    </source>
</evidence>
<dbReference type="PRINTS" id="PR00783">
    <property type="entry name" value="MINTRINSICP"/>
</dbReference>
<dbReference type="EMBL" id="JAODUO010000010">
    <property type="protein sequence ID" value="KAK2193590.1"/>
    <property type="molecule type" value="Genomic_DNA"/>
</dbReference>
<evidence type="ECO:0000256" key="1">
    <source>
        <dbReference type="ARBA" id="ARBA00004651"/>
    </source>
</evidence>
<evidence type="ECO:0000256" key="5">
    <source>
        <dbReference type="ARBA" id="ARBA00022692"/>
    </source>
</evidence>
<evidence type="ECO:0000256" key="8">
    <source>
        <dbReference type="RuleBase" id="RU000477"/>
    </source>
</evidence>
<dbReference type="Gene3D" id="1.20.1080.10">
    <property type="entry name" value="Glycerol uptake facilitator protein"/>
    <property type="match status" value="1"/>
</dbReference>
<feature type="transmembrane region" description="Helical" evidence="10">
    <location>
        <begin position="79"/>
        <end position="101"/>
    </location>
</feature>
<name>A0AAD9PF97_RIDPI</name>
<dbReference type="PANTHER" id="PTHR19139">
    <property type="entry name" value="AQUAPORIN TRANSPORTER"/>
    <property type="match status" value="1"/>
</dbReference>
<gene>
    <name evidence="11" type="ORF">NP493_11g06004</name>
</gene>
<evidence type="ECO:0000313" key="11">
    <source>
        <dbReference type="EMBL" id="KAK2193590.1"/>
    </source>
</evidence>
<keyword evidence="6 10" id="KW-1133">Transmembrane helix</keyword>
<dbReference type="AlphaFoldDB" id="A0AAD9PF97"/>
<dbReference type="Pfam" id="PF00230">
    <property type="entry name" value="MIP"/>
    <property type="match status" value="1"/>
</dbReference>
<feature type="transmembrane region" description="Helical" evidence="10">
    <location>
        <begin position="50"/>
        <end position="67"/>
    </location>
</feature>
<reference evidence="11" key="1">
    <citation type="journal article" date="2023" name="Mol. Biol. Evol.">
        <title>Third-Generation Sequencing Reveals the Adaptive Role of the Epigenome in Three Deep-Sea Polychaetes.</title>
        <authorList>
            <person name="Perez M."/>
            <person name="Aroh O."/>
            <person name="Sun Y."/>
            <person name="Lan Y."/>
            <person name="Juniper S.K."/>
            <person name="Young C.R."/>
            <person name="Angers B."/>
            <person name="Qian P.Y."/>
        </authorList>
    </citation>
    <scope>NUCLEOTIDE SEQUENCE</scope>
    <source>
        <strain evidence="11">R07B-5</strain>
    </source>
</reference>
<dbReference type="InterPro" id="IPR023271">
    <property type="entry name" value="Aquaporin-like"/>
</dbReference>
<dbReference type="Proteomes" id="UP001209878">
    <property type="component" value="Unassembled WGS sequence"/>
</dbReference>
<keyword evidence="5 8" id="KW-0812">Transmembrane</keyword>
<feature type="transmembrane region" description="Helical" evidence="10">
    <location>
        <begin position="23"/>
        <end position="44"/>
    </location>
</feature>
<keyword evidence="12" id="KW-1185">Reference proteome</keyword>
<evidence type="ECO:0000256" key="3">
    <source>
        <dbReference type="ARBA" id="ARBA00022448"/>
    </source>
</evidence>
<sequence>MMDKLARAVRLDELKSAAFYRDLAVEFFATFLLLFIVGGLSAQFGDKPSIVQIGLAAGLGVGLIVWGSASTSGGHINPAISLAVCLAGHITVLRGVGYSIAQCAGAYAAILLTKSLTPADEIGEFYGVTRLNPALTPLQGVVMEVVLTFFLAFTIYAYVDKERPELNPCGPLMIGLSVTMTHMFGVPYTGCSINPARSFGPALASGYWQDHWIYWVGPILGSMLAIFSYDYTIRSDASLQKLKSSLLCSAPASNADGRDEDNKAIQMNDEGNTDDVQNLTV</sequence>
<protein>
    <recommendedName>
        <fullName evidence="13">Aquaporin</fullName>
    </recommendedName>
</protein>
<comment type="caution">
    <text evidence="11">The sequence shown here is derived from an EMBL/GenBank/DDBJ whole genome shotgun (WGS) entry which is preliminary data.</text>
</comment>
<comment type="subcellular location">
    <subcellularLocation>
        <location evidence="1">Cell membrane</location>
        <topology evidence="1">Multi-pass membrane protein</topology>
    </subcellularLocation>
</comment>
<keyword evidence="7 10" id="KW-0472">Membrane</keyword>
<dbReference type="CDD" id="cd00333">
    <property type="entry name" value="MIP"/>
    <property type="match status" value="1"/>
</dbReference>
<keyword evidence="3 8" id="KW-0813">Transport</keyword>
<feature type="region of interest" description="Disordered" evidence="9">
    <location>
        <begin position="253"/>
        <end position="281"/>
    </location>
</feature>
<dbReference type="InterPro" id="IPR000425">
    <property type="entry name" value="MIP"/>
</dbReference>
<evidence type="ECO:0000256" key="10">
    <source>
        <dbReference type="SAM" id="Phobius"/>
    </source>
</evidence>
<organism evidence="11 12">
    <name type="scientific">Ridgeia piscesae</name>
    <name type="common">Tubeworm</name>
    <dbReference type="NCBI Taxonomy" id="27915"/>
    <lineage>
        <taxon>Eukaryota</taxon>
        <taxon>Metazoa</taxon>
        <taxon>Spiralia</taxon>
        <taxon>Lophotrochozoa</taxon>
        <taxon>Annelida</taxon>
        <taxon>Polychaeta</taxon>
        <taxon>Sedentaria</taxon>
        <taxon>Canalipalpata</taxon>
        <taxon>Sabellida</taxon>
        <taxon>Siboglinidae</taxon>
        <taxon>Ridgeia</taxon>
    </lineage>
</organism>
<keyword evidence="4" id="KW-1003">Cell membrane</keyword>
<evidence type="ECO:0000256" key="4">
    <source>
        <dbReference type="ARBA" id="ARBA00022475"/>
    </source>
</evidence>
<dbReference type="GO" id="GO:0005886">
    <property type="term" value="C:plasma membrane"/>
    <property type="evidence" value="ECO:0007669"/>
    <property type="project" value="UniProtKB-SubCell"/>
</dbReference>
<evidence type="ECO:0000256" key="2">
    <source>
        <dbReference type="ARBA" id="ARBA00006175"/>
    </source>
</evidence>
<dbReference type="PROSITE" id="PS00221">
    <property type="entry name" value="MIP"/>
    <property type="match status" value="1"/>
</dbReference>